<protein>
    <recommendedName>
        <fullName evidence="5">Lipoprotein</fullName>
    </recommendedName>
</protein>
<organism evidence="3 4">
    <name type="scientific">Streptococcus panodentis</name>
    <dbReference type="NCBI Taxonomy" id="1581472"/>
    <lineage>
        <taxon>Bacteria</taxon>
        <taxon>Bacillati</taxon>
        <taxon>Bacillota</taxon>
        <taxon>Bacilli</taxon>
        <taxon>Lactobacillales</taxon>
        <taxon>Streptococcaceae</taxon>
        <taxon>Streptococcus</taxon>
    </lineage>
</organism>
<keyword evidence="2" id="KW-0732">Signal</keyword>
<evidence type="ECO:0000313" key="4">
    <source>
        <dbReference type="Proteomes" id="UP001519349"/>
    </source>
</evidence>
<feature type="region of interest" description="Disordered" evidence="1">
    <location>
        <begin position="24"/>
        <end position="56"/>
    </location>
</feature>
<sequence length="168" mass="17741">MKKKLFSSVLALLAVTALAACGNKSDTGSSASSSVSESSAASKTEQSSSSAAVSEPLLTDDEIAAAQTVGDFKALFTKLADGYWERTQALAEKLPASDRETYRQNLQDTKDTLETAKANFNSQIAQVGDDSVVIPEGERPRLTQPIINARNAAQAVLEAADLELESSQ</sequence>
<feature type="chain" id="PRO_5045128214" description="Lipoprotein" evidence="2">
    <location>
        <begin position="20"/>
        <end position="168"/>
    </location>
</feature>
<evidence type="ECO:0008006" key="5">
    <source>
        <dbReference type="Google" id="ProtNLM"/>
    </source>
</evidence>
<dbReference type="EMBL" id="QFAY01000036">
    <property type="protein sequence ID" value="MBP2622151.1"/>
    <property type="molecule type" value="Genomic_DNA"/>
</dbReference>
<accession>A0ABS5B0X0</accession>
<name>A0ABS5B0X0_9STRE</name>
<feature type="compositionally biased region" description="Low complexity" evidence="1">
    <location>
        <begin position="29"/>
        <end position="55"/>
    </location>
</feature>
<gene>
    <name evidence="3" type="ORF">DHL47_12645</name>
</gene>
<evidence type="ECO:0000313" key="3">
    <source>
        <dbReference type="EMBL" id="MBP2622151.1"/>
    </source>
</evidence>
<evidence type="ECO:0000256" key="2">
    <source>
        <dbReference type="SAM" id="SignalP"/>
    </source>
</evidence>
<reference evidence="3 4" key="1">
    <citation type="submission" date="2018-05" db="EMBL/GenBank/DDBJ databases">
        <title>Draft genome sequence of Streptococcus panodentis CCUG 70867T.</title>
        <authorList>
            <person name="Salva-Serra F."/>
            <person name="Mendez V."/>
            <person name="Jaen-Luchoro D."/>
            <person name="Gonzales-Siles L."/>
            <person name="Karlsson R."/>
            <person name="Engstrom-Jakobsson H."/>
            <person name="Busquets A."/>
            <person name="Gomila M."/>
            <person name="Pineiro-Iglesias B."/>
            <person name="Bennasar-Figueras A."/>
            <person name="Seeger M."/>
            <person name="Moore E."/>
        </authorList>
    </citation>
    <scope>NUCLEOTIDE SEQUENCE [LARGE SCALE GENOMIC DNA]</scope>
    <source>
        <strain evidence="3 4">CCUG 70867</strain>
    </source>
</reference>
<dbReference type="Proteomes" id="UP001519349">
    <property type="component" value="Unassembled WGS sequence"/>
</dbReference>
<comment type="caution">
    <text evidence="3">The sequence shown here is derived from an EMBL/GenBank/DDBJ whole genome shotgun (WGS) entry which is preliminary data.</text>
</comment>
<dbReference type="PROSITE" id="PS51257">
    <property type="entry name" value="PROKAR_LIPOPROTEIN"/>
    <property type="match status" value="1"/>
</dbReference>
<dbReference type="RefSeq" id="WP_209552075.1">
    <property type="nucleotide sequence ID" value="NZ_QFAY01000036.1"/>
</dbReference>
<keyword evidence="4" id="KW-1185">Reference proteome</keyword>
<proteinExistence type="predicted"/>
<evidence type="ECO:0000256" key="1">
    <source>
        <dbReference type="SAM" id="MobiDB-lite"/>
    </source>
</evidence>
<feature type="signal peptide" evidence="2">
    <location>
        <begin position="1"/>
        <end position="19"/>
    </location>
</feature>